<dbReference type="EMBL" id="HBIN01009470">
    <property type="protein sequence ID" value="CAE0436816.1"/>
    <property type="molecule type" value="Transcribed_RNA"/>
</dbReference>
<dbReference type="InterPro" id="IPR005302">
    <property type="entry name" value="MoCF_Sase_C"/>
</dbReference>
<dbReference type="GO" id="GO:0030151">
    <property type="term" value="F:molybdenum ion binding"/>
    <property type="evidence" value="ECO:0007669"/>
    <property type="project" value="InterPro"/>
</dbReference>
<dbReference type="PANTHER" id="PTHR14237:SF19">
    <property type="entry name" value="MITOCHONDRIAL AMIDOXIME REDUCING COMPONENT 1"/>
    <property type="match status" value="1"/>
</dbReference>
<evidence type="ECO:0000256" key="1">
    <source>
        <dbReference type="SAM" id="Phobius"/>
    </source>
</evidence>
<keyword evidence="1" id="KW-0472">Membrane</keyword>
<feature type="transmembrane region" description="Helical" evidence="1">
    <location>
        <begin position="6"/>
        <end position="26"/>
    </location>
</feature>
<dbReference type="SUPFAM" id="SSF50800">
    <property type="entry name" value="PK beta-barrel domain-like"/>
    <property type="match status" value="1"/>
</dbReference>
<dbReference type="SUPFAM" id="SSF141673">
    <property type="entry name" value="MOSC N-terminal domain-like"/>
    <property type="match status" value="1"/>
</dbReference>
<accession>A0A7S3PGX9</accession>
<protein>
    <recommendedName>
        <fullName evidence="2">MOSC domain-containing protein</fullName>
    </recommendedName>
</protein>
<evidence type="ECO:0000259" key="2">
    <source>
        <dbReference type="PROSITE" id="PS51340"/>
    </source>
</evidence>
<dbReference type="InterPro" id="IPR011037">
    <property type="entry name" value="Pyrv_Knase-like_insert_dom_sf"/>
</dbReference>
<dbReference type="PROSITE" id="PS51340">
    <property type="entry name" value="MOSC"/>
    <property type="match status" value="1"/>
</dbReference>
<feature type="domain" description="MOSC" evidence="2">
    <location>
        <begin position="165"/>
        <end position="318"/>
    </location>
</feature>
<gene>
    <name evidence="3" type="ORF">ASTO00021_LOCUS7064</name>
</gene>
<organism evidence="3">
    <name type="scientific">Aplanochytrium stocchinoi</name>
    <dbReference type="NCBI Taxonomy" id="215587"/>
    <lineage>
        <taxon>Eukaryota</taxon>
        <taxon>Sar</taxon>
        <taxon>Stramenopiles</taxon>
        <taxon>Bigyra</taxon>
        <taxon>Labyrinthulomycetes</taxon>
        <taxon>Thraustochytrida</taxon>
        <taxon>Thraustochytriidae</taxon>
        <taxon>Aplanochytrium</taxon>
    </lineage>
</organism>
<sequence>MFQSKLFVTSLAGAVTLSLFSIYQLWKRKKQKRLVGVVSELYLYPVKSLKGIKVPTAFSEVRGFAFDRRWMVVDENNVFLSQRRFRKMALIQPSIVDASTLKLEAEGFGSILVPLIVRASPEGEFREREVEIWEKMVKGAVDQGDKVAAWLERVLGKKRLRLVFMPDTSVRRTNPLRARSFVSFADGYPFLLASQSSLDELNRRMENQQENVGIDRFRPNIVIKGPQPFAEDTFSYIQIGESSNVLQFRNVKPCDRCILTTINQQTAKLGGLQAEPLKTLKTFRAVGEDVYFGVNLVMYPHSLSCAPMLSVGDSVYAG</sequence>
<name>A0A7S3PGX9_9STRA</name>
<reference evidence="3" key="1">
    <citation type="submission" date="2021-01" db="EMBL/GenBank/DDBJ databases">
        <authorList>
            <person name="Corre E."/>
            <person name="Pelletier E."/>
            <person name="Niang G."/>
            <person name="Scheremetjew M."/>
            <person name="Finn R."/>
            <person name="Kale V."/>
            <person name="Holt S."/>
            <person name="Cochrane G."/>
            <person name="Meng A."/>
            <person name="Brown T."/>
            <person name="Cohen L."/>
        </authorList>
    </citation>
    <scope>NUCLEOTIDE SEQUENCE</scope>
    <source>
        <strain evidence="3">GSBS06</strain>
    </source>
</reference>
<dbReference type="GO" id="GO:0030170">
    <property type="term" value="F:pyridoxal phosphate binding"/>
    <property type="evidence" value="ECO:0007669"/>
    <property type="project" value="InterPro"/>
</dbReference>
<keyword evidence="1" id="KW-1133">Transmembrane helix</keyword>
<dbReference type="Pfam" id="PF03476">
    <property type="entry name" value="MOSC_N"/>
    <property type="match status" value="1"/>
</dbReference>
<dbReference type="PANTHER" id="PTHR14237">
    <property type="entry name" value="MOLYBDOPTERIN COFACTOR SULFURASE MOSC"/>
    <property type="match status" value="1"/>
</dbReference>
<proteinExistence type="predicted"/>
<keyword evidence="1" id="KW-0812">Transmembrane</keyword>
<dbReference type="AlphaFoldDB" id="A0A7S3PGX9"/>
<dbReference type="Pfam" id="PF03473">
    <property type="entry name" value="MOSC"/>
    <property type="match status" value="1"/>
</dbReference>
<evidence type="ECO:0000313" key="3">
    <source>
        <dbReference type="EMBL" id="CAE0436816.1"/>
    </source>
</evidence>
<dbReference type="InterPro" id="IPR005303">
    <property type="entry name" value="MOCOS_middle"/>
</dbReference>
<dbReference type="GO" id="GO:0003824">
    <property type="term" value="F:catalytic activity"/>
    <property type="evidence" value="ECO:0007669"/>
    <property type="project" value="InterPro"/>
</dbReference>